<keyword evidence="4" id="KW-1185">Reference proteome</keyword>
<organism evidence="3 4">
    <name type="scientific">Pseudoxanthomonas suwonensis (strain 11-1)</name>
    <dbReference type="NCBI Taxonomy" id="743721"/>
    <lineage>
        <taxon>Bacteria</taxon>
        <taxon>Pseudomonadati</taxon>
        <taxon>Pseudomonadota</taxon>
        <taxon>Gammaproteobacteria</taxon>
        <taxon>Lysobacterales</taxon>
        <taxon>Lysobacteraceae</taxon>
        <taxon>Pseudoxanthomonas</taxon>
    </lineage>
</organism>
<feature type="region of interest" description="Disordered" evidence="1">
    <location>
        <begin position="68"/>
        <end position="90"/>
    </location>
</feature>
<dbReference type="OrthoDB" id="6057407at2"/>
<name>E6WTX0_PSEUU</name>
<evidence type="ECO:0000313" key="3">
    <source>
        <dbReference type="EMBL" id="ADV27619.1"/>
    </source>
</evidence>
<evidence type="ECO:0000313" key="4">
    <source>
        <dbReference type="Proteomes" id="UP000008632"/>
    </source>
</evidence>
<feature type="chain" id="PRO_5003215073" evidence="2">
    <location>
        <begin position="27"/>
        <end position="222"/>
    </location>
</feature>
<dbReference type="EMBL" id="CP002446">
    <property type="protein sequence ID" value="ADV27619.1"/>
    <property type="molecule type" value="Genomic_DNA"/>
</dbReference>
<feature type="signal peptide" evidence="2">
    <location>
        <begin position="1"/>
        <end position="26"/>
    </location>
</feature>
<evidence type="ECO:0000256" key="1">
    <source>
        <dbReference type="SAM" id="MobiDB-lite"/>
    </source>
</evidence>
<dbReference type="HOGENOM" id="CLU_093842_0_0_6"/>
<dbReference type="RefSeq" id="WP_013535447.1">
    <property type="nucleotide sequence ID" value="NC_014924.1"/>
</dbReference>
<protein>
    <submittedName>
        <fullName evidence="3">Putative secreted protein</fullName>
    </submittedName>
</protein>
<proteinExistence type="predicted"/>
<dbReference type="Proteomes" id="UP000008632">
    <property type="component" value="Chromosome"/>
</dbReference>
<dbReference type="AlphaFoldDB" id="E6WTX0"/>
<accession>E6WTX0</accession>
<dbReference type="eggNOG" id="ENOG5031AAY">
    <property type="taxonomic scope" value="Bacteria"/>
</dbReference>
<dbReference type="STRING" id="743721.Psesu_1777"/>
<sequence>MHARTSAASRIRPLLLTVLLPLSALAAPPAAAGELRGSLAEARAEVRREMATARAELRDENLELGQSLRFRSGGTRSDAADSTGPRGEITPDGELLIDGEAVTVDARQRAQLLAYRNQVIEVALAGMDVGEKAAEVALESVDRSVIGLVFSAMTGRLERQLEQTIRTTLEPGILQLCRSLPPLLESQQALAASVPEFQPYATLERDEVESCETEMRREFARI</sequence>
<evidence type="ECO:0000256" key="2">
    <source>
        <dbReference type="SAM" id="SignalP"/>
    </source>
</evidence>
<dbReference type="KEGG" id="psu:Psesu_1777"/>
<keyword evidence="2" id="KW-0732">Signal</keyword>
<gene>
    <name evidence="3" type="ordered locus">Psesu_1777</name>
</gene>
<reference evidence="3 4" key="1">
    <citation type="submission" date="2011-01" db="EMBL/GenBank/DDBJ databases">
        <title>Complete sequence of Pseudoxanthomonas suwonensis 11-1.</title>
        <authorList>
            <consortium name="US DOE Joint Genome Institute"/>
            <person name="Lucas S."/>
            <person name="Copeland A."/>
            <person name="Lapidus A."/>
            <person name="Cheng J.-F."/>
            <person name="Goodwin L."/>
            <person name="Pitluck S."/>
            <person name="Teshima H."/>
            <person name="Detter J.C."/>
            <person name="Han C."/>
            <person name="Tapia R."/>
            <person name="Land M."/>
            <person name="Hauser L."/>
            <person name="Kyrpides N."/>
            <person name="Ivanova N."/>
            <person name="Ovchinnikova G."/>
            <person name="Siebers A.K."/>
            <person name="Allgaier M."/>
            <person name="Thelen M.P."/>
            <person name="Hugenholtz P."/>
            <person name="Gladden J."/>
            <person name="Woyke T."/>
        </authorList>
    </citation>
    <scope>NUCLEOTIDE SEQUENCE [LARGE SCALE GENOMIC DNA]</scope>
    <source>
        <strain evidence="4">11-1</strain>
    </source>
</reference>